<dbReference type="Pfam" id="PF00079">
    <property type="entry name" value="Serpin"/>
    <property type="match status" value="1"/>
</dbReference>
<evidence type="ECO:0000256" key="1">
    <source>
        <dbReference type="RuleBase" id="RU000411"/>
    </source>
</evidence>
<keyword evidence="5" id="KW-1185">Reference proteome</keyword>
<reference evidence="4 5" key="1">
    <citation type="submission" date="2018-03" db="EMBL/GenBank/DDBJ databases">
        <title>Genomic Encyclopedia of Archaeal and Bacterial Type Strains, Phase II (KMG-II): from individual species to whole genera.</title>
        <authorList>
            <person name="Goeker M."/>
        </authorList>
    </citation>
    <scope>NUCLEOTIDE SEQUENCE [LARGE SCALE GENOMIC DNA]</scope>
    <source>
        <strain evidence="4 5">DSM 100346</strain>
    </source>
</reference>
<feature type="signal peptide" evidence="2">
    <location>
        <begin position="1"/>
        <end position="20"/>
    </location>
</feature>
<accession>A0A316AFU4</accession>
<gene>
    <name evidence="4" type="ORF">CLV98_11177</name>
</gene>
<dbReference type="EMBL" id="QGDT01000011">
    <property type="protein sequence ID" value="PWJ56583.1"/>
    <property type="molecule type" value="Genomic_DNA"/>
</dbReference>
<dbReference type="InterPro" id="IPR023796">
    <property type="entry name" value="Serpin_dom"/>
</dbReference>
<keyword evidence="2" id="KW-0732">Signal</keyword>
<dbReference type="PANTHER" id="PTHR11461:SF211">
    <property type="entry name" value="GH10112P-RELATED"/>
    <property type="match status" value="1"/>
</dbReference>
<dbReference type="PANTHER" id="PTHR11461">
    <property type="entry name" value="SERINE PROTEASE INHIBITOR, SERPIN"/>
    <property type="match status" value="1"/>
</dbReference>
<dbReference type="Proteomes" id="UP000245880">
    <property type="component" value="Unassembled WGS sequence"/>
</dbReference>
<dbReference type="GO" id="GO:0005615">
    <property type="term" value="C:extracellular space"/>
    <property type="evidence" value="ECO:0007669"/>
    <property type="project" value="InterPro"/>
</dbReference>
<feature type="domain" description="Serpin" evidence="3">
    <location>
        <begin position="51"/>
        <end position="407"/>
    </location>
</feature>
<protein>
    <submittedName>
        <fullName evidence="4">Serpin B</fullName>
    </submittedName>
</protein>
<dbReference type="Gene3D" id="3.30.497.10">
    <property type="entry name" value="Antithrombin, subunit I, domain 2"/>
    <property type="match status" value="1"/>
</dbReference>
<name>A0A316AFU4_9BACT</name>
<evidence type="ECO:0000259" key="3">
    <source>
        <dbReference type="SMART" id="SM00093"/>
    </source>
</evidence>
<dbReference type="PROSITE" id="PS51257">
    <property type="entry name" value="PROKAR_LIPOPROTEIN"/>
    <property type="match status" value="1"/>
</dbReference>
<dbReference type="InterPro" id="IPR000215">
    <property type="entry name" value="Serpin_fam"/>
</dbReference>
<organism evidence="4 5">
    <name type="scientific">Dyadobacter jejuensis</name>
    <dbReference type="NCBI Taxonomy" id="1082580"/>
    <lineage>
        <taxon>Bacteria</taxon>
        <taxon>Pseudomonadati</taxon>
        <taxon>Bacteroidota</taxon>
        <taxon>Cytophagia</taxon>
        <taxon>Cytophagales</taxon>
        <taxon>Spirosomataceae</taxon>
        <taxon>Dyadobacter</taxon>
    </lineage>
</organism>
<dbReference type="CDD" id="cd19588">
    <property type="entry name" value="serpin_miropin-like"/>
    <property type="match status" value="1"/>
</dbReference>
<dbReference type="Gene3D" id="2.10.310.10">
    <property type="entry name" value="Serpins superfamily"/>
    <property type="match status" value="1"/>
</dbReference>
<dbReference type="AlphaFoldDB" id="A0A316AFU4"/>
<evidence type="ECO:0000313" key="5">
    <source>
        <dbReference type="Proteomes" id="UP000245880"/>
    </source>
</evidence>
<dbReference type="FunFam" id="2.10.310.10:FF:000001">
    <property type="entry name" value="Serpin family A member 1"/>
    <property type="match status" value="1"/>
</dbReference>
<feature type="chain" id="PRO_5016382410" evidence="2">
    <location>
        <begin position="21"/>
        <end position="410"/>
    </location>
</feature>
<dbReference type="SMART" id="SM00093">
    <property type="entry name" value="SERPIN"/>
    <property type="match status" value="1"/>
</dbReference>
<dbReference type="InterPro" id="IPR042185">
    <property type="entry name" value="Serpin_sf_2"/>
</dbReference>
<comment type="similarity">
    <text evidence="1">Belongs to the serpin family.</text>
</comment>
<dbReference type="InterPro" id="IPR042178">
    <property type="entry name" value="Serpin_sf_1"/>
</dbReference>
<dbReference type="Gene3D" id="2.30.39.10">
    <property type="entry name" value="Alpha-1-antitrypsin, domain 1"/>
    <property type="match status" value="1"/>
</dbReference>
<dbReference type="SUPFAM" id="SSF56574">
    <property type="entry name" value="Serpins"/>
    <property type="match status" value="1"/>
</dbReference>
<evidence type="ECO:0000313" key="4">
    <source>
        <dbReference type="EMBL" id="PWJ56583.1"/>
    </source>
</evidence>
<comment type="caution">
    <text evidence="4">The sequence shown here is derived from an EMBL/GenBank/DDBJ whole genome shotgun (WGS) entry which is preliminary data.</text>
</comment>
<dbReference type="RefSeq" id="WP_229203446.1">
    <property type="nucleotide sequence ID" value="NZ_QGDT01000011.1"/>
</dbReference>
<dbReference type="GO" id="GO:0004867">
    <property type="term" value="F:serine-type endopeptidase inhibitor activity"/>
    <property type="evidence" value="ECO:0007669"/>
    <property type="project" value="InterPro"/>
</dbReference>
<sequence>MKNILVKGIFGIGLCTAVLAGCTNNSVAPSTKVTPIEIPESVATGSGQFAFDFFKNLQATQPATENLFVSPLSLHMAMGMLLAGAQGETASEIKTALKLNDISEDDLQQAYKVLIRDLPIADSRVKVGLANSMWYKEGFPVKTDYTQGLKDIFNAEVTGLPFDATALAKINQWASDNTNKKIDKVLDSITADQVMFLLNALYFKGSWQSEFDPKNTKEAAYNLEDGTGKTTTMMFHEGTFDAASNDTYKALRLPYANGQFNMTLILPNDGVKIGDVMSAMKYTDWEDLQKSQLHGTKVMVGLPKFQLKYSVKLNKTLSQMGIQKVFLPGAELQGISSQNNLLVSFVKQDTFLGVDEEGTEAAAVTTIGIEVTSLPMVQKFICNKPFGLVISENTSNSILFMGRIMNPTLH</sequence>
<dbReference type="InterPro" id="IPR036186">
    <property type="entry name" value="Serpin_sf"/>
</dbReference>
<proteinExistence type="inferred from homology"/>
<evidence type="ECO:0000256" key="2">
    <source>
        <dbReference type="SAM" id="SignalP"/>
    </source>
</evidence>